<evidence type="ECO:0000259" key="1">
    <source>
        <dbReference type="Pfam" id="PF10030"/>
    </source>
</evidence>
<dbReference type="EMBL" id="JAGEMI010000001">
    <property type="protein sequence ID" value="MBO1861218.1"/>
    <property type="molecule type" value="Genomic_DNA"/>
</dbReference>
<sequence length="292" mass="32199">MVLDYIQGRAQGGKSEIKGATHFFNPDTSDPSWGAPIRKNPTARFGRPRNSHIHGFPDGFHPPEGYAIQLGKHSSVFTGDGQPRGQLISPDKSVPSIIAAASKEWQFWGQSTPGRIAHSDNEQDFAMYVRDRYCSPLGASPSLADIENDKYAWSAVAISYFLRQAGLSSSEFTFSQRHSTYIREAVKARNDRDRSKAFWGFRLSESDAVVAPGDIIGRAREGSMSFDQAQALFDKHEDYESHSDVVVAVRAGVAELIGGNVSDSVTKRTIALDRRGKVSDKRSLAFVVMKKN</sequence>
<protein>
    <submittedName>
        <fullName evidence="2">DUF2272 domain-containing protein</fullName>
    </submittedName>
</protein>
<dbReference type="Pfam" id="PF10030">
    <property type="entry name" value="DUF2272"/>
    <property type="match status" value="1"/>
</dbReference>
<gene>
    <name evidence="2" type="ORF">J4G43_09790</name>
</gene>
<dbReference type="InterPro" id="IPR019262">
    <property type="entry name" value="DUF2272"/>
</dbReference>
<evidence type="ECO:0000313" key="2">
    <source>
        <dbReference type="EMBL" id="MBO1861218.1"/>
    </source>
</evidence>
<accession>A0A939S262</accession>
<reference evidence="2" key="1">
    <citation type="submission" date="2021-03" db="EMBL/GenBank/DDBJ databases">
        <title>Whole Genome Sequence of Bradyrhizobium sp. Strain 144S4.</title>
        <authorList>
            <person name="Bromfield E.S.P."/>
            <person name="Cloutier S."/>
        </authorList>
    </citation>
    <scope>NUCLEOTIDE SEQUENCE [LARGE SCALE GENOMIC DNA]</scope>
    <source>
        <strain evidence="2">144S4</strain>
    </source>
</reference>
<comment type="caution">
    <text evidence="2">The sequence shown here is derived from an EMBL/GenBank/DDBJ whole genome shotgun (WGS) entry which is preliminary data.</text>
</comment>
<dbReference type="AlphaFoldDB" id="A0A939S262"/>
<proteinExistence type="predicted"/>
<name>A0A939S262_9BRAD</name>
<feature type="domain" description="DUF2272" evidence="1">
    <location>
        <begin position="143"/>
        <end position="282"/>
    </location>
</feature>
<organism evidence="2">
    <name type="scientific">Bradyrhizobium barranii subsp. barranii</name>
    <dbReference type="NCBI Taxonomy" id="2823807"/>
    <lineage>
        <taxon>Bacteria</taxon>
        <taxon>Pseudomonadati</taxon>
        <taxon>Pseudomonadota</taxon>
        <taxon>Alphaproteobacteria</taxon>
        <taxon>Hyphomicrobiales</taxon>
        <taxon>Nitrobacteraceae</taxon>
        <taxon>Bradyrhizobium</taxon>
        <taxon>Bradyrhizobium barranii</taxon>
    </lineage>
</organism>